<evidence type="ECO:0000313" key="5">
    <source>
        <dbReference type="Proteomes" id="UP000604046"/>
    </source>
</evidence>
<evidence type="ECO:0000313" key="4">
    <source>
        <dbReference type="EMBL" id="CAE7483155.1"/>
    </source>
</evidence>
<proteinExistence type="predicted"/>
<keyword evidence="1" id="KW-0862">Zinc</keyword>
<sequence>MASLLDSTATFETRAKEHGLPASTVAILLARGVDTLNKAAFAVGTPGSQATEEELRALVAPPATAEDAEDPAEVSAGVLASLRRLIFESQTMALANLKLQVEGGDADRKKDMPLEEISTRLRDQKARLRGLELSGALEVSHSAYQLVFRMFQENAISYLKLERFGTRAAEVAQERSPKELVVDATSHLQVRSAPVRDACVLSSDLALAQALTRRSLALDLVGLASFEHAENWSRTLLNQLQMHPPPGFRAATHEQLLRADRAAFQYMAETLSTLRKDSAGLLPMDEAFQRLQAQHQVMFHLLPMPGSSGGVSRPARGTSAEPVASSLGAPGPSTRRKRKRAGSAPPRAAGGGSAPPPLLPAAPRPAGTRKDSQSQSYTKAGMHSKTPEGRRICWAFNLAKGCPNGDDCPRGLHPVGPALTTFADRLRARVRGRPLSSLVFVEIFAGTAALTAAVRRIGLGDSFGVDLHVRRAVLGPLLRLDLSDPAGRDALEAILRLDSVVAIHLAPPYNTASRARDRRRRTGPDPPQLRSDLFPDGLPSLPAASQSLVDAANDLYAYSAWLFQFCFHAGILPSAENPGRSYLWQTSQWAPVRALPDLVCTFWHHCMFGSGRDTYTQLQHLGTHLQGLGKLCSKDHVHAPWGRDPATGVWASTSNSAYPPQLCRAWSECLSAELLHHGAQPRPRDLQGLDVHPVSAAAQAAAAQRQPRSKRLPPLVTEFKLVVTLVGPASTLALPAKLPEAVSLPPQVKSSPSVALLPKGSRRLALTLPLGDVGQSELDRAGLEAQSSPPFPMSASLSDDQARALLKVLGEACSEDLSSRRPGVLKGSGSGTKGSRYFVFGAYNHGSRSGLTAYTKGREKAVGVINSFAKALLPHATWTSIAVSHNELALPHRDVSNGEGSLNHSMTLGSFTAGRLFLAGGGGDDLLSDATGVEHRGFYVDNHARFATFNARSVLHATEEWQGDRWAVVLYTCKDPHFDKSQLDTLCGMGFQPPSHWSNPVGAEPVSAASAVYGLPWSPKEFVEEAAAREHPLQACVVPLCVKEAIDKEARCSAHSLAQDRTAVLRKWTLRAQELLDSERRLHESMPEHVSVVLHGKRLLLLKEMLQDAGYCDVGIVDQIASGFDLMGHIPEAGVFRSKTVPATLTPDEVRRTAKHTRQGILLGAAEGLRDEHASRLYEITLEERDKGWLQGPVDPSTLDDRASVSRRFAVFQSGKVRPIDDLSESLINSTTSRTEAVTPHGLDTICRSLTWRFQHRATVPVPNNPVLKSKDLRKAFKQLALSSEGVLDGYLCVGNPATGRVEVFSSSVLPFGGSASVTGFCRTSHALWYAGTVLLWLHWSVYFDDYLVTCEASVSKHCDLVLSSFFALLGWGISEEKEAEFATAAKVLGVAIDVGSCMLVRVSNTDERKAELTDTITALLDKGTFSIKELTALRGRLVFAEGQIFGRGCYKHLKVVGSRIKSDRPGRIDPQMADSLRFIRDRVVNGPPRTVRAVLDDTVFLYTDACFEPGDVLRLLGVDTAQNPIYVLEALALIAALQLFKNDIQGREVLAFLDNDGALGSFISCKSSCDCLEPLLDALVSCEEACVSSLWFERVSSEANISDAPSRGDFTELEGVHRVHCDLLSLVQDLLKSAR</sequence>
<gene>
    <name evidence="4" type="ORF">SNAT2548_LOCUS27120</name>
</gene>
<comment type="caution">
    <text evidence="4">The sequence shown here is derived from an EMBL/GenBank/DDBJ whole genome shotgun (WGS) entry which is preliminary data.</text>
</comment>
<dbReference type="InterPro" id="IPR000571">
    <property type="entry name" value="Znf_CCCH"/>
</dbReference>
<keyword evidence="5" id="KW-1185">Reference proteome</keyword>
<dbReference type="OrthoDB" id="410329at2759"/>
<keyword evidence="1" id="KW-0479">Metal-binding</keyword>
<feature type="region of interest" description="Disordered" evidence="2">
    <location>
        <begin position="512"/>
        <end position="536"/>
    </location>
</feature>
<feature type="region of interest" description="Disordered" evidence="2">
    <location>
        <begin position="304"/>
        <end position="384"/>
    </location>
</feature>
<dbReference type="PANTHER" id="PTHR33050">
    <property type="entry name" value="REVERSE TRANSCRIPTASE DOMAIN-CONTAINING PROTEIN"/>
    <property type="match status" value="1"/>
</dbReference>
<protein>
    <recommendedName>
        <fullName evidence="3">C3H1-type domain-containing protein</fullName>
    </recommendedName>
</protein>
<dbReference type="PANTHER" id="PTHR33050:SF7">
    <property type="entry name" value="RIBONUCLEASE H"/>
    <property type="match status" value="1"/>
</dbReference>
<organism evidence="4 5">
    <name type="scientific">Symbiodinium natans</name>
    <dbReference type="NCBI Taxonomy" id="878477"/>
    <lineage>
        <taxon>Eukaryota</taxon>
        <taxon>Sar</taxon>
        <taxon>Alveolata</taxon>
        <taxon>Dinophyceae</taxon>
        <taxon>Suessiales</taxon>
        <taxon>Symbiodiniaceae</taxon>
        <taxon>Symbiodinium</taxon>
    </lineage>
</organism>
<feature type="compositionally biased region" description="Pro residues" evidence="2">
    <location>
        <begin position="354"/>
        <end position="363"/>
    </location>
</feature>
<evidence type="ECO:0000256" key="1">
    <source>
        <dbReference type="PROSITE-ProRule" id="PRU00723"/>
    </source>
</evidence>
<evidence type="ECO:0000256" key="2">
    <source>
        <dbReference type="SAM" id="MobiDB-lite"/>
    </source>
</evidence>
<dbReference type="Proteomes" id="UP000604046">
    <property type="component" value="Unassembled WGS sequence"/>
</dbReference>
<dbReference type="EMBL" id="CAJNDS010002456">
    <property type="protein sequence ID" value="CAE7483155.1"/>
    <property type="molecule type" value="Genomic_DNA"/>
</dbReference>
<feature type="zinc finger region" description="C3H1-type" evidence="1">
    <location>
        <begin position="387"/>
        <end position="416"/>
    </location>
</feature>
<reference evidence="4" key="1">
    <citation type="submission" date="2021-02" db="EMBL/GenBank/DDBJ databases">
        <authorList>
            <person name="Dougan E. K."/>
            <person name="Rhodes N."/>
            <person name="Thang M."/>
            <person name="Chan C."/>
        </authorList>
    </citation>
    <scope>NUCLEOTIDE SEQUENCE</scope>
</reference>
<dbReference type="PROSITE" id="PS50103">
    <property type="entry name" value="ZF_C3H1"/>
    <property type="match status" value="1"/>
</dbReference>
<dbReference type="SUPFAM" id="SSF56672">
    <property type="entry name" value="DNA/RNA polymerases"/>
    <property type="match status" value="1"/>
</dbReference>
<dbReference type="InterPro" id="IPR043502">
    <property type="entry name" value="DNA/RNA_pol_sf"/>
</dbReference>
<name>A0A812SG25_9DINO</name>
<feature type="domain" description="C3H1-type" evidence="3">
    <location>
        <begin position="387"/>
        <end position="416"/>
    </location>
</feature>
<dbReference type="GO" id="GO:0008270">
    <property type="term" value="F:zinc ion binding"/>
    <property type="evidence" value="ECO:0007669"/>
    <property type="project" value="UniProtKB-KW"/>
</dbReference>
<accession>A0A812SG25</accession>
<evidence type="ECO:0000259" key="3">
    <source>
        <dbReference type="PROSITE" id="PS50103"/>
    </source>
</evidence>
<dbReference type="InterPro" id="IPR052055">
    <property type="entry name" value="Hepadnavirus_pol/RT"/>
</dbReference>
<keyword evidence="1" id="KW-0863">Zinc-finger</keyword>